<feature type="domain" description="RCK C-terminal" evidence="8">
    <location>
        <begin position="385"/>
        <end position="468"/>
    </location>
</feature>
<dbReference type="PANTHER" id="PTHR43833:SF5">
    <property type="entry name" value="TRK SYSTEM POTASSIUM UPTAKE PROTEIN TRKA"/>
    <property type="match status" value="1"/>
</dbReference>
<evidence type="ECO:0000259" key="7">
    <source>
        <dbReference type="PROSITE" id="PS51201"/>
    </source>
</evidence>
<organism evidence="9 10">
    <name type="scientific">Desulfotalea psychrophila (strain LSv54 / DSM 12343)</name>
    <dbReference type="NCBI Taxonomy" id="177439"/>
    <lineage>
        <taxon>Bacteria</taxon>
        <taxon>Pseudomonadati</taxon>
        <taxon>Thermodesulfobacteriota</taxon>
        <taxon>Desulfobulbia</taxon>
        <taxon>Desulfobulbales</taxon>
        <taxon>Desulfocapsaceae</taxon>
        <taxon>Desulfotalea</taxon>
    </lineage>
</organism>
<accession>Q6AQC0</accession>
<dbReference type="KEGG" id="dps:DP0724"/>
<keyword evidence="10" id="KW-1185">Reference proteome</keyword>
<dbReference type="Gene3D" id="3.40.50.720">
    <property type="entry name" value="NAD(P)-binding Rossmann-like Domain"/>
    <property type="match status" value="2"/>
</dbReference>
<reference evidence="10" key="1">
    <citation type="journal article" date="2004" name="Environ. Microbiol.">
        <title>The genome of Desulfotalea psychrophila, a sulfate-reducing bacterium from permanently cold Arctic sediments.</title>
        <authorList>
            <person name="Rabus R."/>
            <person name="Ruepp A."/>
            <person name="Frickey T."/>
            <person name="Rattei T."/>
            <person name="Fartmann B."/>
            <person name="Stark M."/>
            <person name="Bauer M."/>
            <person name="Zibat A."/>
            <person name="Lombardot T."/>
            <person name="Becker I."/>
            <person name="Amann J."/>
            <person name="Gellner K."/>
            <person name="Teeling H."/>
            <person name="Leuschner W.D."/>
            <person name="Gloeckner F.-O."/>
            <person name="Lupas A.N."/>
            <person name="Amann R."/>
            <person name="Klenk H.-P."/>
        </authorList>
    </citation>
    <scope>NUCLEOTIDE SEQUENCE [LARGE SCALE GENOMIC DNA]</scope>
    <source>
        <strain evidence="10">DSM 12343 / LSv54</strain>
    </source>
</reference>
<dbReference type="InterPro" id="IPR006037">
    <property type="entry name" value="RCK_C"/>
</dbReference>
<dbReference type="InterPro" id="IPR006036">
    <property type="entry name" value="K_uptake_TrkA"/>
</dbReference>
<evidence type="ECO:0000256" key="6">
    <source>
        <dbReference type="ARBA" id="ARBA00023065"/>
    </source>
</evidence>
<dbReference type="NCBIfam" id="NF007039">
    <property type="entry name" value="PRK09496.3-2"/>
    <property type="match status" value="1"/>
</dbReference>
<protein>
    <recommendedName>
        <fullName evidence="1">Trk system potassium uptake protein TrkA</fullName>
    </recommendedName>
</protein>
<dbReference type="InterPro" id="IPR003148">
    <property type="entry name" value="RCK_N"/>
</dbReference>
<dbReference type="eggNOG" id="COG0569">
    <property type="taxonomic scope" value="Bacteria"/>
</dbReference>
<dbReference type="RefSeq" id="WP_011187969.1">
    <property type="nucleotide sequence ID" value="NC_006138.1"/>
</dbReference>
<evidence type="ECO:0000256" key="3">
    <source>
        <dbReference type="ARBA" id="ARBA00022538"/>
    </source>
</evidence>
<gene>
    <name evidence="9" type="ordered locus">DP0724</name>
</gene>
<proteinExistence type="predicted"/>
<dbReference type="NCBIfam" id="NF007040">
    <property type="entry name" value="PRK09496.3-3"/>
    <property type="match status" value="1"/>
</dbReference>
<dbReference type="Pfam" id="PF02254">
    <property type="entry name" value="TrkA_N"/>
    <property type="match status" value="2"/>
</dbReference>
<evidence type="ECO:0000313" key="10">
    <source>
        <dbReference type="Proteomes" id="UP000000602"/>
    </source>
</evidence>
<dbReference type="HOGENOM" id="CLU_046525_0_2_7"/>
<dbReference type="PROSITE" id="PS51201">
    <property type="entry name" value="RCK_N"/>
    <property type="match status" value="2"/>
</dbReference>
<dbReference type="InterPro" id="IPR036721">
    <property type="entry name" value="RCK_C_sf"/>
</dbReference>
<dbReference type="GO" id="GO:0005886">
    <property type="term" value="C:plasma membrane"/>
    <property type="evidence" value="ECO:0007669"/>
    <property type="project" value="InterPro"/>
</dbReference>
<evidence type="ECO:0000256" key="1">
    <source>
        <dbReference type="ARBA" id="ARBA00017378"/>
    </source>
</evidence>
<dbReference type="EMBL" id="CR522870">
    <property type="protein sequence ID" value="CAG35453.1"/>
    <property type="molecule type" value="Genomic_DNA"/>
</dbReference>
<dbReference type="STRING" id="177439.DP0724"/>
<evidence type="ECO:0000256" key="4">
    <source>
        <dbReference type="ARBA" id="ARBA00022958"/>
    </source>
</evidence>
<dbReference type="Pfam" id="PF02080">
    <property type="entry name" value="TrkA_C"/>
    <property type="match status" value="1"/>
</dbReference>
<dbReference type="Proteomes" id="UP000000602">
    <property type="component" value="Chromosome"/>
</dbReference>
<keyword evidence="2" id="KW-0813">Transport</keyword>
<keyword evidence="4" id="KW-0630">Potassium</keyword>
<evidence type="ECO:0000256" key="2">
    <source>
        <dbReference type="ARBA" id="ARBA00022448"/>
    </source>
</evidence>
<dbReference type="AlphaFoldDB" id="Q6AQC0"/>
<feature type="domain" description="RCK C-terminal" evidence="8">
    <location>
        <begin position="150"/>
        <end position="234"/>
    </location>
</feature>
<keyword evidence="6" id="KW-0406">Ion transport</keyword>
<evidence type="ECO:0000313" key="9">
    <source>
        <dbReference type="EMBL" id="CAG35453.1"/>
    </source>
</evidence>
<dbReference type="Gene3D" id="3.30.70.1450">
    <property type="entry name" value="Regulator of K+ conductance, C-terminal domain"/>
    <property type="match status" value="2"/>
</dbReference>
<dbReference type="PROSITE" id="PS51202">
    <property type="entry name" value="RCK_C"/>
    <property type="match status" value="2"/>
</dbReference>
<name>Q6AQC0_DESPS</name>
<dbReference type="PRINTS" id="PR00335">
    <property type="entry name" value="KUPTAKETRKA"/>
</dbReference>
<dbReference type="InterPro" id="IPR036291">
    <property type="entry name" value="NAD(P)-bd_dom_sf"/>
</dbReference>
<dbReference type="InterPro" id="IPR050721">
    <property type="entry name" value="Trk_Ktr_HKT_K-transport"/>
</dbReference>
<dbReference type="PANTHER" id="PTHR43833">
    <property type="entry name" value="POTASSIUM CHANNEL PROTEIN 2-RELATED-RELATED"/>
    <property type="match status" value="1"/>
</dbReference>
<feature type="domain" description="RCK N-terminal" evidence="7">
    <location>
        <begin position="9"/>
        <end position="130"/>
    </location>
</feature>
<evidence type="ECO:0000259" key="8">
    <source>
        <dbReference type="PROSITE" id="PS51202"/>
    </source>
</evidence>
<feature type="domain" description="RCK N-terminal" evidence="7">
    <location>
        <begin position="239"/>
        <end position="365"/>
    </location>
</feature>
<sequence>MFFKKGSPTEKILLLGLGGVGFYLAKRLVDEEYAVTIIEQDSKMIAMASQQIDARFIKGDAMSMGCWREAGAGSMDYLIAVTDNDAVNMMASLIANKFGIRQKIARIRSLEFGNPDSIITAKDLKLDLSIYPEELTAQEIVRLVERNSGHEIIEIADGEIELWATEVNDLSPWVYKQLKEVAQIHSDFYFRVVAIARGIATIIPSGEDELQPDDHLFIMVHKNNLPKLMKLMGNKKNKQHKVLILGGGRVGTRVASLLEKSVQVTLVEKNEARAEELSLSLPNTEILNGDGSDGEVLITAGLFSSNTLISLTGENETNIMTSLLAKHLIKQKKDQTQVADTRTIAIVNKEDYLVLAATTCTDIALNKKIMAANEILKYIRKREFQAVVHLHGFDAEVVELIAAPKSIITKKPLAKLDPYYLKKMIVGAVYHDNGWDIGIGDTQIEAKQRVLIICASKDLKIVRKVFSA</sequence>
<dbReference type="SUPFAM" id="SSF116726">
    <property type="entry name" value="TrkA C-terminal domain-like"/>
    <property type="match status" value="2"/>
</dbReference>
<evidence type="ECO:0000256" key="5">
    <source>
        <dbReference type="ARBA" id="ARBA00023027"/>
    </source>
</evidence>
<keyword evidence="3" id="KW-0633">Potassium transport</keyword>
<dbReference type="OrthoDB" id="9775180at2"/>
<dbReference type="GO" id="GO:0015079">
    <property type="term" value="F:potassium ion transmembrane transporter activity"/>
    <property type="evidence" value="ECO:0007669"/>
    <property type="project" value="InterPro"/>
</dbReference>
<dbReference type="SUPFAM" id="SSF51735">
    <property type="entry name" value="NAD(P)-binding Rossmann-fold domains"/>
    <property type="match status" value="2"/>
</dbReference>
<keyword evidence="5" id="KW-0520">NAD</keyword>